<proteinExistence type="predicted"/>
<name>A0AC34RMM9_9BILA</name>
<evidence type="ECO:0000313" key="1">
    <source>
        <dbReference type="Proteomes" id="UP000887576"/>
    </source>
</evidence>
<dbReference type="WBParaSite" id="JU765_v2.g8473.t1">
    <property type="protein sequence ID" value="JU765_v2.g8473.t1"/>
    <property type="gene ID" value="JU765_v2.g8473"/>
</dbReference>
<sequence>LNPAEVNETSSKMSNTPFYGYKFCGNRIPYTIVSNNNTMTIGYKAMRPNSENSFWLSYTTLGCGGTILKNNSQLLAMESHFTSKHELRECHWTIKAPVGFVVKVDIAFGYFMGDPNGKEACDDPIKSKEKKVDGIEFTSIIGKNGTGYPQKIFCGLVKNQTFISQGNEIFALMRLSELNEMSSHGTIFDAKV</sequence>
<organism evidence="1 2">
    <name type="scientific">Panagrolaimus sp. JU765</name>
    <dbReference type="NCBI Taxonomy" id="591449"/>
    <lineage>
        <taxon>Eukaryota</taxon>
        <taxon>Metazoa</taxon>
        <taxon>Ecdysozoa</taxon>
        <taxon>Nematoda</taxon>
        <taxon>Chromadorea</taxon>
        <taxon>Rhabditida</taxon>
        <taxon>Tylenchina</taxon>
        <taxon>Panagrolaimomorpha</taxon>
        <taxon>Panagrolaimoidea</taxon>
        <taxon>Panagrolaimidae</taxon>
        <taxon>Panagrolaimus</taxon>
    </lineage>
</organism>
<reference evidence="2" key="1">
    <citation type="submission" date="2022-11" db="UniProtKB">
        <authorList>
            <consortium name="WormBaseParasite"/>
        </authorList>
    </citation>
    <scope>IDENTIFICATION</scope>
</reference>
<dbReference type="Proteomes" id="UP000887576">
    <property type="component" value="Unplaced"/>
</dbReference>
<accession>A0AC34RMM9</accession>
<evidence type="ECO:0000313" key="2">
    <source>
        <dbReference type="WBParaSite" id="JU765_v2.g8473.t1"/>
    </source>
</evidence>
<protein>
    <submittedName>
        <fullName evidence="2">CUB domain-containing protein</fullName>
    </submittedName>
</protein>